<evidence type="ECO:0000313" key="1">
    <source>
        <dbReference type="EMBL" id="OCT56473.1"/>
    </source>
</evidence>
<organism evidence="1">
    <name type="scientific">Xenopus laevis</name>
    <name type="common">African clawed frog</name>
    <dbReference type="NCBI Taxonomy" id="8355"/>
    <lineage>
        <taxon>Eukaryota</taxon>
        <taxon>Metazoa</taxon>
        <taxon>Chordata</taxon>
        <taxon>Craniata</taxon>
        <taxon>Vertebrata</taxon>
        <taxon>Euteleostomi</taxon>
        <taxon>Amphibia</taxon>
        <taxon>Batrachia</taxon>
        <taxon>Anura</taxon>
        <taxon>Pipoidea</taxon>
        <taxon>Pipidae</taxon>
        <taxon>Xenopodinae</taxon>
        <taxon>Xenopus</taxon>
        <taxon>Xenopus</taxon>
    </lineage>
</organism>
<dbReference type="Proteomes" id="UP000694892">
    <property type="component" value="Unassembled WGS sequence"/>
</dbReference>
<sequence length="178" mass="20750">METTITAWKAAQNIFTPEGLKLYSLHTPLWRNRNFPHMIVIPDYHIWAKAGLKFVKDLFSEGQMLNLEQVQATFQVSQSAYFRSCLLRHAAQKQFVSPQALNQASDMETKLQLQDVPKPLSTIYQTIQAWQLHCYNKWLDPEKWSEVLRLLTQSTIASRDKLIQREIVEALKAKSKYI</sequence>
<accession>A0A974BR39</accession>
<dbReference type="AlphaFoldDB" id="A0A974BR39"/>
<dbReference type="EMBL" id="KV467274">
    <property type="protein sequence ID" value="OCT56473.1"/>
    <property type="molecule type" value="Genomic_DNA"/>
</dbReference>
<protein>
    <submittedName>
        <fullName evidence="1">Uncharacterized protein</fullName>
    </submittedName>
</protein>
<name>A0A974BR39_XENLA</name>
<gene>
    <name evidence="1" type="ORF">XELAEV_18000049mg</name>
</gene>
<proteinExistence type="predicted"/>
<reference evidence="1" key="1">
    <citation type="submission" date="2016-05" db="EMBL/GenBank/DDBJ databases">
        <title>WGS assembly of Xenopus laevis.</title>
        <authorList>
            <person name="Session A."/>
            <person name="Uno Y."/>
            <person name="Kwon T."/>
            <person name="Chapman J."/>
            <person name="Toyoda A."/>
            <person name="Takahashi S."/>
            <person name="Fukui A."/>
            <person name="Hikosaka A."/>
            <person name="Putnam N."/>
            <person name="Stites J."/>
            <person name="Van Heeringen S."/>
            <person name="Quigley I."/>
            <person name="Heinz S."/>
            <person name="Hellsten U."/>
            <person name="Lyons J."/>
            <person name="Suzuki A."/>
            <person name="Kondo M."/>
            <person name="Ogino H."/>
            <person name="Ochi H."/>
            <person name="Bogdanovic O."/>
            <person name="Lister R."/>
            <person name="Georgiou G."/>
            <person name="Paranjpe S."/>
            <person name="Van Kruijsbergen I."/>
            <person name="Mozaffari S."/>
            <person name="Shu S."/>
            <person name="Schmutz J."/>
            <person name="Jenkins J."/>
            <person name="Grimwood J."/>
            <person name="Carlson J."/>
            <person name="Mitros T."/>
            <person name="Simakov O."/>
            <person name="Heald R."/>
            <person name="Miller K."/>
            <person name="Haudenschild C."/>
            <person name="Kuroki Y."/>
            <person name="Tanaka T."/>
            <person name="Michiue T."/>
            <person name="Watanabe M."/>
            <person name="Kinoshita T."/>
            <person name="Ohta Y."/>
            <person name="Mawaribuchi S."/>
            <person name="Suzuki Y."/>
            <person name="Haramoto Y."/>
            <person name="Yamamoto T."/>
            <person name="Takagi C."/>
            <person name="Kitzman J."/>
            <person name="Shendure J."/>
            <person name="Nakayama T."/>
            <person name="Izutsu Y."/>
            <person name="Robert J."/>
            <person name="Dichmann D."/>
            <person name="Flajnik M."/>
            <person name="Houston D."/>
            <person name="Marcotte E."/>
            <person name="Wallingford J."/>
            <person name="Ito Y."/>
            <person name="Asashima M."/>
            <person name="Ueno N."/>
            <person name="Matsuda Y."/>
            <person name="Jan Veenstra G."/>
            <person name="Fujiyama A."/>
            <person name="Harland R."/>
            <person name="Taira M."/>
            <person name="Rokhsar D.S."/>
        </authorList>
    </citation>
    <scope>NUCLEOTIDE SEQUENCE</scope>
    <source>
        <strain evidence="1">J</strain>
        <tissue evidence="1">Blood</tissue>
    </source>
</reference>